<keyword evidence="3 4" id="KW-0413">Isomerase</keyword>
<comment type="catalytic activity">
    <reaction evidence="1">
        <text>alpha-D-glucose 6-phosphate = beta-D-glucose 6-phosphate</text>
        <dbReference type="Rhea" id="RHEA:16249"/>
        <dbReference type="ChEBI" id="CHEBI:58225"/>
        <dbReference type="ChEBI" id="CHEBI:58247"/>
        <dbReference type="EC" id="5.1.3.15"/>
    </reaction>
</comment>
<dbReference type="EC" id="5.1.3.15" evidence="4"/>
<name>A0A089YZJ8_9PSED</name>
<evidence type="ECO:0000256" key="4">
    <source>
        <dbReference type="PIRNR" id="PIRNR016020"/>
    </source>
</evidence>
<dbReference type="KEGG" id="prh:LT40_16610"/>
<dbReference type="HOGENOM" id="CLU_048345_4_0_6"/>
<dbReference type="CDD" id="cd09020">
    <property type="entry name" value="D-hex-6-P-epi_like"/>
    <property type="match status" value="1"/>
</dbReference>
<protein>
    <recommendedName>
        <fullName evidence="4">Putative glucose-6-phosphate 1-epimerase</fullName>
        <ecNumber evidence="4">5.1.3.15</ecNumber>
    </recommendedName>
</protein>
<dbReference type="PANTHER" id="PTHR11122">
    <property type="entry name" value="APOSPORY-ASSOCIATED PROTEIN C-RELATED"/>
    <property type="match status" value="1"/>
</dbReference>
<keyword evidence="7" id="KW-1185">Reference proteome</keyword>
<dbReference type="GO" id="GO:0047938">
    <property type="term" value="F:glucose-6-phosphate 1-epimerase activity"/>
    <property type="evidence" value="ECO:0007669"/>
    <property type="project" value="UniProtKB-UniRule"/>
</dbReference>
<dbReference type="InterPro" id="IPR011013">
    <property type="entry name" value="Gal_mutarotase_sf_dom"/>
</dbReference>
<gene>
    <name evidence="6" type="ORF">LT40_16610</name>
</gene>
<dbReference type="AlphaFoldDB" id="A0A089YZJ8"/>
<evidence type="ECO:0000313" key="6">
    <source>
        <dbReference type="EMBL" id="AIS18920.1"/>
    </source>
</evidence>
<dbReference type="SUPFAM" id="SSF74650">
    <property type="entry name" value="Galactose mutarotase-like"/>
    <property type="match status" value="1"/>
</dbReference>
<comment type="similarity">
    <text evidence="2 4">Belongs to the glucose-6-phosphate 1-epimerase family.</text>
</comment>
<dbReference type="OrthoDB" id="9790727at2"/>
<evidence type="ECO:0000313" key="7">
    <source>
        <dbReference type="Proteomes" id="UP000029499"/>
    </source>
</evidence>
<evidence type="ECO:0000256" key="2">
    <source>
        <dbReference type="ARBA" id="ARBA00005866"/>
    </source>
</evidence>
<reference evidence="6 7" key="1">
    <citation type="journal article" date="2015" name="J. Biotechnol.">
        <title>Complete genome sequence of Pseudomonas rhizosphaerae IH5T (=DSM 16299T), a phosphate-solubilizing rhizobacterium for bacterial biofertilizer.</title>
        <authorList>
            <person name="Kwak Y."/>
            <person name="Jung B.K."/>
            <person name="Shin J.H."/>
        </authorList>
    </citation>
    <scope>NUCLEOTIDE SEQUENCE [LARGE SCALE GENOMIC DNA]</scope>
    <source>
        <strain evidence="6">DSM 16299</strain>
    </source>
</reference>
<dbReference type="EMBL" id="CP009533">
    <property type="protein sequence ID" value="AIS18920.1"/>
    <property type="molecule type" value="Genomic_DNA"/>
</dbReference>
<dbReference type="Proteomes" id="UP000029499">
    <property type="component" value="Chromosome"/>
</dbReference>
<organism evidence="6 7">
    <name type="scientific">Pseudomonas rhizosphaerae</name>
    <dbReference type="NCBI Taxonomy" id="216142"/>
    <lineage>
        <taxon>Bacteria</taxon>
        <taxon>Pseudomonadati</taxon>
        <taxon>Pseudomonadota</taxon>
        <taxon>Gammaproteobacteria</taxon>
        <taxon>Pseudomonadales</taxon>
        <taxon>Pseudomonadaceae</taxon>
        <taxon>Pseudomonas</taxon>
    </lineage>
</organism>
<feature type="active site" evidence="5">
    <location>
        <position position="272"/>
    </location>
</feature>
<accession>A0A089YZJ8</accession>
<evidence type="ECO:0000256" key="1">
    <source>
        <dbReference type="ARBA" id="ARBA00001096"/>
    </source>
</evidence>
<dbReference type="PANTHER" id="PTHR11122:SF13">
    <property type="entry name" value="GLUCOSE-6-PHOSPHATE 1-EPIMERASE"/>
    <property type="match status" value="1"/>
</dbReference>
<sequence>MSEPQVESVKLDELNCWRISTDQAELLIAQQGAQVISYQRHGQQPLIWPNPAALYKPGKAVRTGVPVCWPWFGNLARNPESVQAMRTATDEASAHGLVRTLDWELLGIDQLESGIKVELSVPQAARGELPGWPHKVEVKLCVVLGDALEITLHSRNLDDHPVTLSQALHSYFAVSDVRQATVECLGGLTYIETLDNWQPRQQAGVLGFAGETDRIYLNTPAQLSFVDPGWHRRVTLASTGSRSAVVWNPWTARAAALPDMADDGWQGMLCIETANVWDDVVTLAPGAACAMGVRFTASQL</sequence>
<dbReference type="Pfam" id="PF01263">
    <property type="entry name" value="Aldose_epim"/>
    <property type="match status" value="1"/>
</dbReference>
<evidence type="ECO:0000256" key="3">
    <source>
        <dbReference type="ARBA" id="ARBA00023235"/>
    </source>
</evidence>
<dbReference type="STRING" id="216142.LT40_16610"/>
<dbReference type="InterPro" id="IPR014718">
    <property type="entry name" value="GH-type_carb-bd"/>
</dbReference>
<dbReference type="PIRSF" id="PIRSF016020">
    <property type="entry name" value="PHexose_mutarotase"/>
    <property type="match status" value="1"/>
</dbReference>
<dbReference type="InterPro" id="IPR025532">
    <property type="entry name" value="G6P_1-epimerase"/>
</dbReference>
<dbReference type="GO" id="GO:0005975">
    <property type="term" value="P:carbohydrate metabolic process"/>
    <property type="evidence" value="ECO:0007669"/>
    <property type="project" value="InterPro"/>
</dbReference>
<feature type="active site" evidence="5">
    <location>
        <position position="169"/>
    </location>
</feature>
<dbReference type="GO" id="GO:0030246">
    <property type="term" value="F:carbohydrate binding"/>
    <property type="evidence" value="ECO:0007669"/>
    <property type="project" value="UniProtKB-UniRule"/>
</dbReference>
<dbReference type="eggNOG" id="COG0676">
    <property type="taxonomic scope" value="Bacteria"/>
</dbReference>
<dbReference type="RefSeq" id="WP_043192130.1">
    <property type="nucleotide sequence ID" value="NZ_CP009533.1"/>
</dbReference>
<dbReference type="InterPro" id="IPR008183">
    <property type="entry name" value="Aldose_1/G6P_1-epimerase"/>
</dbReference>
<evidence type="ECO:0000256" key="5">
    <source>
        <dbReference type="PIRSR" id="PIRSR016020-1"/>
    </source>
</evidence>
<proteinExistence type="inferred from homology"/>
<dbReference type="Gene3D" id="2.70.98.10">
    <property type="match status" value="1"/>
</dbReference>